<dbReference type="KEGG" id="tet:TTHERM_00196060"/>
<evidence type="ECO:0000256" key="4">
    <source>
        <dbReference type="ARBA" id="ARBA00022801"/>
    </source>
</evidence>
<dbReference type="GO" id="GO:0003697">
    <property type="term" value="F:single-stranded DNA binding"/>
    <property type="evidence" value="ECO:0007669"/>
    <property type="project" value="InterPro"/>
</dbReference>
<keyword evidence="5" id="KW-0190">Covalent protein-DNA linkage</keyword>
<feature type="region of interest" description="Disordered" evidence="8">
    <location>
        <begin position="389"/>
        <end position="436"/>
    </location>
</feature>
<gene>
    <name evidence="9" type="ORF">TTHERM_00196060</name>
</gene>
<evidence type="ECO:0000256" key="1">
    <source>
        <dbReference type="ARBA" id="ARBA00008136"/>
    </source>
</evidence>
<dbReference type="InterPro" id="IPR036590">
    <property type="entry name" value="SRAP-like"/>
</dbReference>
<dbReference type="eggNOG" id="KOG2618">
    <property type="taxonomic scope" value="Eukaryota"/>
</dbReference>
<evidence type="ECO:0000313" key="9">
    <source>
        <dbReference type="EMBL" id="EAR97015.1"/>
    </source>
</evidence>
<comment type="similarity">
    <text evidence="1">Belongs to the SOS response-associated peptidase family.</text>
</comment>
<dbReference type="GO" id="GO:0016829">
    <property type="term" value="F:lyase activity"/>
    <property type="evidence" value="ECO:0007669"/>
    <property type="project" value="UniProtKB-KW"/>
</dbReference>
<keyword evidence="7" id="KW-0456">Lyase</keyword>
<evidence type="ECO:0000256" key="3">
    <source>
        <dbReference type="ARBA" id="ARBA00022763"/>
    </source>
</evidence>
<dbReference type="GeneID" id="7825804"/>
<dbReference type="PANTHER" id="PTHR13604">
    <property type="entry name" value="DC12-RELATED"/>
    <property type="match status" value="1"/>
</dbReference>
<proteinExistence type="inferred from homology"/>
<dbReference type="HOGENOM" id="CLU_600651_0_0_1"/>
<keyword evidence="3" id="KW-0227">DNA damage</keyword>
<dbReference type="Gene3D" id="3.90.1680.10">
    <property type="entry name" value="SOS response associated peptidase-like"/>
    <property type="match status" value="1"/>
</dbReference>
<dbReference type="Pfam" id="PF02586">
    <property type="entry name" value="SRAP"/>
    <property type="match status" value="1"/>
</dbReference>
<keyword evidence="6" id="KW-0238">DNA-binding</keyword>
<evidence type="ECO:0000313" key="10">
    <source>
        <dbReference type="Proteomes" id="UP000009168"/>
    </source>
</evidence>
<dbReference type="OrthoDB" id="2111841at2759"/>
<dbReference type="SUPFAM" id="SSF143081">
    <property type="entry name" value="BB1717-like"/>
    <property type="match status" value="1"/>
</dbReference>
<dbReference type="GO" id="GO:0006508">
    <property type="term" value="P:proteolysis"/>
    <property type="evidence" value="ECO:0007669"/>
    <property type="project" value="UniProtKB-KW"/>
</dbReference>
<dbReference type="EMBL" id="GG662673">
    <property type="protein sequence ID" value="EAR97015.1"/>
    <property type="molecule type" value="Genomic_DNA"/>
</dbReference>
<keyword evidence="2" id="KW-0645">Protease</keyword>
<accession>Q23K28</accession>
<organism evidence="9 10">
    <name type="scientific">Tetrahymena thermophila (strain SB210)</name>
    <dbReference type="NCBI Taxonomy" id="312017"/>
    <lineage>
        <taxon>Eukaryota</taxon>
        <taxon>Sar</taxon>
        <taxon>Alveolata</taxon>
        <taxon>Ciliophora</taxon>
        <taxon>Intramacronucleata</taxon>
        <taxon>Oligohymenophorea</taxon>
        <taxon>Hymenostomatida</taxon>
        <taxon>Tetrahymenina</taxon>
        <taxon>Tetrahymenidae</taxon>
        <taxon>Tetrahymena</taxon>
    </lineage>
</organism>
<sequence>MCGRLFMRLNLQQLQQISRCAAIRNVSRYRSSYNVGPTNYIPCIRKNSVKNNKQDISDEQKVEQLAKQQINNSNKQNIVFISDPIIQEEGCEASNLFITAKHLFYKENQNEQIQMQEQVNVDNQYDQPQISNESQQTDRMLDFLYWGFQTEFQNIINIRSEEAEMKKTFKPLLNKNRCVCITQGYYEWTPDKIPYVFYNNQKDYMLICGIYSEESEQVMLLTRESFGKFDQVHHRMPVFIEEEEVEQWLNPNIEYKEVLFKQLLKRDRKVYDEISSYRCSNNVNNIREQSVKCLMSYEEHKKYLEKNGIGKFFKTNKVVEDKKDEETQAQSYYKKEINKQLTQETNDLATQFENTFLNDSKKEGEEENKLYISQSEVENVHNNINSDIQESKQKTQQQNKKSNQINSIKKERQIQEKQEQIQQSSTKKSNKLVKPSANTFLEGLEQFFQNKNNEKK</sequence>
<dbReference type="InterPro" id="IPR003738">
    <property type="entry name" value="SRAP"/>
</dbReference>
<evidence type="ECO:0000256" key="8">
    <source>
        <dbReference type="SAM" id="MobiDB-lite"/>
    </source>
</evidence>
<dbReference type="RefSeq" id="XP_001017260.1">
    <property type="nucleotide sequence ID" value="XM_001017260.2"/>
</dbReference>
<dbReference type="InParanoid" id="Q23K28"/>
<protein>
    <submittedName>
        <fullName evidence="9">Uncharacterized protein</fullName>
    </submittedName>
</protein>
<evidence type="ECO:0000256" key="6">
    <source>
        <dbReference type="ARBA" id="ARBA00023125"/>
    </source>
</evidence>
<name>Q23K28_TETTS</name>
<dbReference type="Proteomes" id="UP000009168">
    <property type="component" value="Unassembled WGS sequence"/>
</dbReference>
<dbReference type="GO" id="GO:0106300">
    <property type="term" value="P:protein-DNA covalent cross-linking repair"/>
    <property type="evidence" value="ECO:0007669"/>
    <property type="project" value="InterPro"/>
</dbReference>
<dbReference type="AlphaFoldDB" id="Q23K28"/>
<evidence type="ECO:0000256" key="2">
    <source>
        <dbReference type="ARBA" id="ARBA00022670"/>
    </source>
</evidence>
<dbReference type="PANTHER" id="PTHR13604:SF0">
    <property type="entry name" value="ABASIC SITE PROCESSING PROTEIN HMCES"/>
    <property type="match status" value="1"/>
</dbReference>
<dbReference type="GO" id="GO:0008233">
    <property type="term" value="F:peptidase activity"/>
    <property type="evidence" value="ECO:0007669"/>
    <property type="project" value="UniProtKB-KW"/>
</dbReference>
<evidence type="ECO:0000256" key="7">
    <source>
        <dbReference type="ARBA" id="ARBA00023239"/>
    </source>
</evidence>
<reference evidence="10" key="1">
    <citation type="journal article" date="2006" name="PLoS Biol.">
        <title>Macronuclear genome sequence of the ciliate Tetrahymena thermophila, a model eukaryote.</title>
        <authorList>
            <person name="Eisen J.A."/>
            <person name="Coyne R.S."/>
            <person name="Wu M."/>
            <person name="Wu D."/>
            <person name="Thiagarajan M."/>
            <person name="Wortman J.R."/>
            <person name="Badger J.H."/>
            <person name="Ren Q."/>
            <person name="Amedeo P."/>
            <person name="Jones K.M."/>
            <person name="Tallon L.J."/>
            <person name="Delcher A.L."/>
            <person name="Salzberg S.L."/>
            <person name="Silva J.C."/>
            <person name="Haas B.J."/>
            <person name="Majoros W.H."/>
            <person name="Farzad M."/>
            <person name="Carlton J.M."/>
            <person name="Smith R.K. Jr."/>
            <person name="Garg J."/>
            <person name="Pearlman R.E."/>
            <person name="Karrer K.M."/>
            <person name="Sun L."/>
            <person name="Manning G."/>
            <person name="Elde N.C."/>
            <person name="Turkewitz A.P."/>
            <person name="Asai D.J."/>
            <person name="Wilkes D.E."/>
            <person name="Wang Y."/>
            <person name="Cai H."/>
            <person name="Collins K."/>
            <person name="Stewart B.A."/>
            <person name="Lee S.R."/>
            <person name="Wilamowska K."/>
            <person name="Weinberg Z."/>
            <person name="Ruzzo W.L."/>
            <person name="Wloga D."/>
            <person name="Gaertig J."/>
            <person name="Frankel J."/>
            <person name="Tsao C.-C."/>
            <person name="Gorovsky M.A."/>
            <person name="Keeling P.J."/>
            <person name="Waller R.F."/>
            <person name="Patron N.J."/>
            <person name="Cherry J.M."/>
            <person name="Stover N.A."/>
            <person name="Krieger C.J."/>
            <person name="del Toro C."/>
            <person name="Ryder H.F."/>
            <person name="Williamson S.C."/>
            <person name="Barbeau R.A."/>
            <person name="Hamilton E.P."/>
            <person name="Orias E."/>
        </authorList>
    </citation>
    <scope>NUCLEOTIDE SEQUENCE [LARGE SCALE GENOMIC DNA]</scope>
    <source>
        <strain evidence="10">SB210</strain>
    </source>
</reference>
<feature type="compositionally biased region" description="Basic and acidic residues" evidence="8">
    <location>
        <begin position="408"/>
        <end position="419"/>
    </location>
</feature>
<keyword evidence="10" id="KW-1185">Reference proteome</keyword>
<keyword evidence="4" id="KW-0378">Hydrolase</keyword>
<feature type="compositionally biased region" description="Low complexity" evidence="8">
    <location>
        <begin position="394"/>
        <end position="407"/>
    </location>
</feature>
<evidence type="ECO:0000256" key="5">
    <source>
        <dbReference type="ARBA" id="ARBA00023124"/>
    </source>
</evidence>